<gene>
    <name evidence="3" type="ORF">MELIAE_LOCUS2952</name>
</gene>
<name>A0A9P0AY00_BRAAE</name>
<sequence>MSVKNSKIKFELFLPLICLLMSTVFCQDCKMYGQICIDEKDCCGGCCDNNICIDTYRDCKIRDDPCLKTVCPEDMNCEIFQPEYCPGCDIQTVCVPAEPAPPLHHSLEDEEHFHHGSCESKKISFVFVYCFLFYFVYLVVS</sequence>
<keyword evidence="1" id="KW-0812">Transmembrane</keyword>
<keyword evidence="1" id="KW-0472">Membrane</keyword>
<keyword evidence="2" id="KW-0732">Signal</keyword>
<reference evidence="3" key="1">
    <citation type="submission" date="2021-12" db="EMBL/GenBank/DDBJ databases">
        <authorList>
            <person name="King R."/>
        </authorList>
    </citation>
    <scope>NUCLEOTIDE SEQUENCE</scope>
</reference>
<evidence type="ECO:0000313" key="4">
    <source>
        <dbReference type="Proteomes" id="UP001154078"/>
    </source>
</evidence>
<keyword evidence="4" id="KW-1185">Reference proteome</keyword>
<proteinExistence type="predicted"/>
<organism evidence="3 4">
    <name type="scientific">Brassicogethes aeneus</name>
    <name type="common">Rape pollen beetle</name>
    <name type="synonym">Meligethes aeneus</name>
    <dbReference type="NCBI Taxonomy" id="1431903"/>
    <lineage>
        <taxon>Eukaryota</taxon>
        <taxon>Metazoa</taxon>
        <taxon>Ecdysozoa</taxon>
        <taxon>Arthropoda</taxon>
        <taxon>Hexapoda</taxon>
        <taxon>Insecta</taxon>
        <taxon>Pterygota</taxon>
        <taxon>Neoptera</taxon>
        <taxon>Endopterygota</taxon>
        <taxon>Coleoptera</taxon>
        <taxon>Polyphaga</taxon>
        <taxon>Cucujiformia</taxon>
        <taxon>Nitidulidae</taxon>
        <taxon>Meligethinae</taxon>
        <taxon>Brassicogethes</taxon>
    </lineage>
</organism>
<evidence type="ECO:0000256" key="2">
    <source>
        <dbReference type="SAM" id="SignalP"/>
    </source>
</evidence>
<dbReference type="Proteomes" id="UP001154078">
    <property type="component" value="Chromosome 2"/>
</dbReference>
<protein>
    <submittedName>
        <fullName evidence="3">Uncharacterized protein</fullName>
    </submittedName>
</protein>
<dbReference type="AlphaFoldDB" id="A0A9P0AY00"/>
<accession>A0A9P0AY00</accession>
<keyword evidence="1" id="KW-1133">Transmembrane helix</keyword>
<evidence type="ECO:0000313" key="3">
    <source>
        <dbReference type="EMBL" id="CAH0550036.1"/>
    </source>
</evidence>
<feature type="signal peptide" evidence="2">
    <location>
        <begin position="1"/>
        <end position="26"/>
    </location>
</feature>
<dbReference type="EMBL" id="OV121133">
    <property type="protein sequence ID" value="CAH0550036.1"/>
    <property type="molecule type" value="Genomic_DNA"/>
</dbReference>
<feature type="transmembrane region" description="Helical" evidence="1">
    <location>
        <begin position="123"/>
        <end position="140"/>
    </location>
</feature>
<feature type="chain" id="PRO_5040337631" evidence="2">
    <location>
        <begin position="27"/>
        <end position="141"/>
    </location>
</feature>
<evidence type="ECO:0000256" key="1">
    <source>
        <dbReference type="SAM" id="Phobius"/>
    </source>
</evidence>